<feature type="transmembrane region" description="Helical" evidence="5">
    <location>
        <begin position="163"/>
        <end position="187"/>
    </location>
</feature>
<dbReference type="InterPro" id="IPR020846">
    <property type="entry name" value="MFS_dom"/>
</dbReference>
<dbReference type="Pfam" id="PF07690">
    <property type="entry name" value="MFS_1"/>
    <property type="match status" value="1"/>
</dbReference>
<feature type="transmembrane region" description="Helical" evidence="5">
    <location>
        <begin position="101"/>
        <end position="127"/>
    </location>
</feature>
<evidence type="ECO:0000313" key="8">
    <source>
        <dbReference type="Proteomes" id="UP000468531"/>
    </source>
</evidence>
<feature type="transmembrane region" description="Helical" evidence="5">
    <location>
        <begin position="250"/>
        <end position="269"/>
    </location>
</feature>
<dbReference type="PROSITE" id="PS50850">
    <property type="entry name" value="MFS"/>
    <property type="match status" value="1"/>
</dbReference>
<keyword evidence="8" id="KW-1185">Reference proteome</keyword>
<dbReference type="AlphaFoldDB" id="A0A6P1BIN5"/>
<dbReference type="SUPFAM" id="SSF103473">
    <property type="entry name" value="MFS general substrate transporter"/>
    <property type="match status" value="1"/>
</dbReference>
<feature type="transmembrane region" description="Helical" evidence="5">
    <location>
        <begin position="360"/>
        <end position="380"/>
    </location>
</feature>
<dbReference type="Gene3D" id="1.20.1250.20">
    <property type="entry name" value="MFS general substrate transporter like domains"/>
    <property type="match status" value="1"/>
</dbReference>
<sequence>MKLTSSPATDPTHALADAIASTAARSRPERDRWYSLSVLVCGIFMTTLDLFIVNIALERIRRDLHASPGDLQLIMVAYSAAYGVFLMNCARLGDLYGRKRIFLIGMGVFTLASGMCGLAPSSAFLIASRALQGIGAALLMPQVLATIRVLFEGEARPKAFSIMGIVQGLASPIAQVGGGLLVTYDLFGLGWRLVFLINLPVGLATILLGYLWIIETKAPIPAQLDVKGAVILALALLVLFVPFLEGQDHGWPWWSVVLPLSSLPIFYYFGRFEASLVRQDRVPIFDITMLSSRRLLAGVIGVFLFFASISSFFLSLTLLLQTGLGYTPLIAGLIFAPTALAFITAARLSPRIIRGVGQRSLLLGISIFFLGLALSVLVAFNAPTSVPLLVTSLIFNGFGQGLTIPLALNANLSTVPEAQAGLASGMVGTMQTLGAAFGVAIVGVIFFGELQGAQAAVAGKADLFGHALGTATYFNLTATALSAFCFSLLTRKS</sequence>
<feature type="transmembrane region" description="Helical" evidence="5">
    <location>
        <begin position="420"/>
        <end position="447"/>
    </location>
</feature>
<dbReference type="InterPro" id="IPR011701">
    <property type="entry name" value="MFS"/>
</dbReference>
<feature type="transmembrane region" description="Helical" evidence="5">
    <location>
        <begin position="467"/>
        <end position="489"/>
    </location>
</feature>
<organism evidence="7 8">
    <name type="scientific">Bradyrhizobium uaiense</name>
    <dbReference type="NCBI Taxonomy" id="2594946"/>
    <lineage>
        <taxon>Bacteria</taxon>
        <taxon>Pseudomonadati</taxon>
        <taxon>Pseudomonadota</taxon>
        <taxon>Alphaproteobacteria</taxon>
        <taxon>Hyphomicrobiales</taxon>
        <taxon>Nitrobacteraceae</taxon>
        <taxon>Bradyrhizobium</taxon>
    </lineage>
</organism>
<dbReference type="PANTHER" id="PTHR42718:SF39">
    <property type="entry name" value="ACTINORHODIN TRANSPORTER-RELATED"/>
    <property type="match status" value="1"/>
</dbReference>
<comment type="subcellular location">
    <subcellularLocation>
        <location evidence="1">Membrane</location>
        <topology evidence="1">Multi-pass membrane protein</topology>
    </subcellularLocation>
</comment>
<accession>A0A6P1BIN5</accession>
<feature type="transmembrane region" description="Helical" evidence="5">
    <location>
        <begin position="193"/>
        <end position="214"/>
    </location>
</feature>
<dbReference type="InterPro" id="IPR036259">
    <property type="entry name" value="MFS_trans_sf"/>
</dbReference>
<comment type="caution">
    <text evidence="7">The sequence shown here is derived from an EMBL/GenBank/DDBJ whole genome shotgun (WGS) entry which is preliminary data.</text>
</comment>
<dbReference type="GO" id="GO:0016020">
    <property type="term" value="C:membrane"/>
    <property type="evidence" value="ECO:0007669"/>
    <property type="project" value="UniProtKB-SubCell"/>
</dbReference>
<evidence type="ECO:0000256" key="2">
    <source>
        <dbReference type="ARBA" id="ARBA00022692"/>
    </source>
</evidence>
<dbReference type="EMBL" id="VKHP01000088">
    <property type="protein sequence ID" value="NEU98327.1"/>
    <property type="molecule type" value="Genomic_DNA"/>
</dbReference>
<keyword evidence="4 5" id="KW-0472">Membrane</keyword>
<reference evidence="7 8" key="1">
    <citation type="journal article" date="2020" name="Arch. Microbiol.">
        <title>Bradyrhizobium uaiense sp. nov., a new highly efficient cowpea symbiont.</title>
        <authorList>
            <person name="Cabral Michel D."/>
            <person name="Azarias Guimaraes A."/>
            <person name="Martins da Costa E."/>
            <person name="Soares de Carvalho T."/>
            <person name="Balsanelli E."/>
            <person name="Willems A."/>
            <person name="Maltempi de Souza E."/>
            <person name="de Souza Moreira F.M."/>
        </authorList>
    </citation>
    <scope>NUCLEOTIDE SEQUENCE [LARGE SCALE GENOMIC DNA]</scope>
    <source>
        <strain evidence="7 8">UFLA 03-164</strain>
    </source>
</reference>
<dbReference type="CDD" id="cd17321">
    <property type="entry name" value="MFS_MMR_MDR_like"/>
    <property type="match status" value="1"/>
</dbReference>
<proteinExistence type="predicted"/>
<evidence type="ECO:0000259" key="6">
    <source>
        <dbReference type="PROSITE" id="PS50850"/>
    </source>
</evidence>
<evidence type="ECO:0000256" key="1">
    <source>
        <dbReference type="ARBA" id="ARBA00004141"/>
    </source>
</evidence>
<keyword evidence="3 5" id="KW-1133">Transmembrane helix</keyword>
<feature type="transmembrane region" description="Helical" evidence="5">
    <location>
        <begin position="386"/>
        <end position="408"/>
    </location>
</feature>
<keyword evidence="2 5" id="KW-0812">Transmembrane</keyword>
<dbReference type="PANTHER" id="PTHR42718">
    <property type="entry name" value="MAJOR FACILITATOR SUPERFAMILY MULTIDRUG TRANSPORTER MFSC"/>
    <property type="match status" value="1"/>
</dbReference>
<dbReference type="RefSeq" id="WP_163156536.1">
    <property type="nucleotide sequence ID" value="NZ_VKHP01000088.1"/>
</dbReference>
<feature type="transmembrane region" description="Helical" evidence="5">
    <location>
        <begin position="295"/>
        <end position="320"/>
    </location>
</feature>
<dbReference type="GO" id="GO:0022857">
    <property type="term" value="F:transmembrane transporter activity"/>
    <property type="evidence" value="ECO:0007669"/>
    <property type="project" value="InterPro"/>
</dbReference>
<evidence type="ECO:0000256" key="5">
    <source>
        <dbReference type="SAM" id="Phobius"/>
    </source>
</evidence>
<feature type="transmembrane region" description="Helical" evidence="5">
    <location>
        <begin position="69"/>
        <end position="89"/>
    </location>
</feature>
<dbReference type="Proteomes" id="UP000468531">
    <property type="component" value="Unassembled WGS sequence"/>
</dbReference>
<feature type="transmembrane region" description="Helical" evidence="5">
    <location>
        <begin position="33"/>
        <end position="57"/>
    </location>
</feature>
<evidence type="ECO:0000256" key="3">
    <source>
        <dbReference type="ARBA" id="ARBA00022989"/>
    </source>
</evidence>
<feature type="domain" description="Major facilitator superfamily (MFS) profile" evidence="6">
    <location>
        <begin position="35"/>
        <end position="493"/>
    </location>
</feature>
<evidence type="ECO:0000313" key="7">
    <source>
        <dbReference type="EMBL" id="NEU98327.1"/>
    </source>
</evidence>
<name>A0A6P1BIN5_9BRAD</name>
<feature type="transmembrane region" description="Helical" evidence="5">
    <location>
        <begin position="326"/>
        <end position="348"/>
    </location>
</feature>
<evidence type="ECO:0000256" key="4">
    <source>
        <dbReference type="ARBA" id="ARBA00023136"/>
    </source>
</evidence>
<feature type="transmembrane region" description="Helical" evidence="5">
    <location>
        <begin position="226"/>
        <end position="244"/>
    </location>
</feature>
<feature type="transmembrane region" description="Helical" evidence="5">
    <location>
        <begin position="133"/>
        <end position="151"/>
    </location>
</feature>
<dbReference type="Gene3D" id="1.20.1720.10">
    <property type="entry name" value="Multidrug resistance protein D"/>
    <property type="match status" value="1"/>
</dbReference>
<gene>
    <name evidence="7" type="ORF">FNJ47_21500</name>
</gene>
<protein>
    <submittedName>
        <fullName evidence="7">MFS transporter</fullName>
    </submittedName>
</protein>